<proteinExistence type="inferred from homology"/>
<evidence type="ECO:0000259" key="2">
    <source>
        <dbReference type="PROSITE" id="PS50250"/>
    </source>
</evidence>
<protein>
    <submittedName>
        <fullName evidence="3">PCI domain-containing protein</fullName>
    </submittedName>
</protein>
<dbReference type="AlphaFoldDB" id="A0A5K3F2J1"/>
<comment type="similarity">
    <text evidence="1">Belongs to the CSN7/EIF3M family. CSN7 subfamily.</text>
</comment>
<dbReference type="PANTHER" id="PTHR15350:SF2">
    <property type="entry name" value="EUKARYOTIC TRANSLATION INITIATION FACTOR 3 SUBUNIT M"/>
    <property type="match status" value="1"/>
</dbReference>
<dbReference type="PANTHER" id="PTHR15350">
    <property type="entry name" value="COP9 SIGNALOSOME COMPLEX SUBUNIT 7/DENDRITIC CELL PROTEIN GA17"/>
    <property type="match status" value="1"/>
</dbReference>
<dbReference type="GO" id="GO:0002183">
    <property type="term" value="P:cytoplasmic translational initiation"/>
    <property type="evidence" value="ECO:0007669"/>
    <property type="project" value="TreeGrafter"/>
</dbReference>
<name>A0A5K3F2J1_MESCO</name>
<dbReference type="PROSITE" id="PS50250">
    <property type="entry name" value="PCI"/>
    <property type="match status" value="1"/>
</dbReference>
<organism evidence="3">
    <name type="scientific">Mesocestoides corti</name>
    <name type="common">Flatworm</name>
    <dbReference type="NCBI Taxonomy" id="53468"/>
    <lineage>
        <taxon>Eukaryota</taxon>
        <taxon>Metazoa</taxon>
        <taxon>Spiralia</taxon>
        <taxon>Lophotrochozoa</taxon>
        <taxon>Platyhelminthes</taxon>
        <taxon>Cestoda</taxon>
        <taxon>Eucestoda</taxon>
        <taxon>Cyclophyllidea</taxon>
        <taxon>Mesocestoididae</taxon>
        <taxon>Mesocestoides</taxon>
    </lineage>
</organism>
<dbReference type="GO" id="GO:0005852">
    <property type="term" value="C:eukaryotic translation initiation factor 3 complex"/>
    <property type="evidence" value="ECO:0007669"/>
    <property type="project" value="TreeGrafter"/>
</dbReference>
<evidence type="ECO:0000256" key="1">
    <source>
        <dbReference type="ARBA" id="ARBA00008482"/>
    </source>
</evidence>
<dbReference type="InterPro" id="IPR045237">
    <property type="entry name" value="COPS7/eIF3m"/>
</dbReference>
<dbReference type="InterPro" id="IPR000717">
    <property type="entry name" value="PCI_dom"/>
</dbReference>
<sequence length="384" mass="43243">MAPPTFITCSESEQIVELKRFLKKAGVDKVDKSEVTQENWPSVFIKCIPLLRVCWKNDKVTDTESVDLLTTVSSLIIVLPPAHTEDAVNKLCDLYEDFSEPKNRKHIAKLYSLNVLFSGLPEEHHARYRIYRALVSCATELGALSQIYTQTEKVASILKVCGCSPAECQNLWRQMYEVHQASGNTKLATQAMINLLSTYSDGGAAGAREDAFKCILAAIQDPSFLSHNRLITLKPVQYLEGEPVHKLLEIYVSGGLSDFASFIKKHPKFLAEHGLNEKACLDKLRTLSLMEIAENVAELDYETVCCKIDLPEDQLEAFIIEAVRQRVITCKLDQIHRRILITGALPRNFGRPQWQSLYSTLKEWETGLRVVQNSLRTMIGTAVQ</sequence>
<dbReference type="Pfam" id="PF01399">
    <property type="entry name" value="PCI"/>
    <property type="match status" value="1"/>
</dbReference>
<dbReference type="WBParaSite" id="MCU_005029-RA">
    <property type="protein sequence ID" value="MCU_005029-RA"/>
    <property type="gene ID" value="MCU_005029"/>
</dbReference>
<reference evidence="3" key="1">
    <citation type="submission" date="2019-11" db="UniProtKB">
        <authorList>
            <consortium name="WormBaseParasite"/>
        </authorList>
    </citation>
    <scope>IDENTIFICATION</scope>
</reference>
<evidence type="ECO:0000313" key="3">
    <source>
        <dbReference type="WBParaSite" id="MCU_005029-RA"/>
    </source>
</evidence>
<dbReference type="SMART" id="SM00088">
    <property type="entry name" value="PINT"/>
    <property type="match status" value="1"/>
</dbReference>
<dbReference type="Pfam" id="PF18005">
    <property type="entry name" value="eIF3m_C_helix"/>
    <property type="match status" value="1"/>
</dbReference>
<dbReference type="InterPro" id="IPR040750">
    <property type="entry name" value="eIF3m_C_helix"/>
</dbReference>
<feature type="domain" description="PCI" evidence="2">
    <location>
        <begin position="184"/>
        <end position="346"/>
    </location>
</feature>
<accession>A0A5K3F2J1</accession>